<dbReference type="RefSeq" id="WP_052438800.1">
    <property type="nucleotide sequence ID" value="NZ_BBPN01000016.1"/>
</dbReference>
<evidence type="ECO:0000313" key="2">
    <source>
        <dbReference type="Proteomes" id="UP000183015"/>
    </source>
</evidence>
<proteinExistence type="predicted"/>
<keyword evidence="2" id="KW-1185">Reference proteome</keyword>
<name>A0A1H8BA29_STRJI</name>
<dbReference type="AlphaFoldDB" id="A0A1H8BA29"/>
<sequence>MPTDYRAAGATVSEALALLDENPDFDNARDEDPAWPGHLERQAVLALRAWRDKLHGLERTTESITTTDTH</sequence>
<gene>
    <name evidence="1" type="ORF">SAMN05414137_16010</name>
</gene>
<reference evidence="2" key="1">
    <citation type="submission" date="2016-10" db="EMBL/GenBank/DDBJ databases">
        <authorList>
            <person name="Varghese N."/>
        </authorList>
    </citation>
    <scope>NUCLEOTIDE SEQUENCE [LARGE SCALE GENOMIC DNA]</scope>
    <source>
        <strain evidence="2">DSM 45096 / BCRC 16803 / CGMCC 4.1857 / CIP 109030 / JCM 12277 / KCTC 19219 / NBRC 100920 / 33214</strain>
    </source>
</reference>
<dbReference type="OrthoDB" id="4539099at2"/>
<accession>A0A1H8BA29</accession>
<dbReference type="Proteomes" id="UP000183015">
    <property type="component" value="Unassembled WGS sequence"/>
</dbReference>
<organism evidence="1 2">
    <name type="scientific">Streptacidiphilus jiangxiensis</name>
    <dbReference type="NCBI Taxonomy" id="235985"/>
    <lineage>
        <taxon>Bacteria</taxon>
        <taxon>Bacillati</taxon>
        <taxon>Actinomycetota</taxon>
        <taxon>Actinomycetes</taxon>
        <taxon>Kitasatosporales</taxon>
        <taxon>Streptomycetaceae</taxon>
        <taxon>Streptacidiphilus</taxon>
    </lineage>
</organism>
<protein>
    <submittedName>
        <fullName evidence="1">Uncharacterized protein</fullName>
    </submittedName>
</protein>
<dbReference type="EMBL" id="FOAZ01000060">
    <property type="protein sequence ID" value="SEM79805.1"/>
    <property type="molecule type" value="Genomic_DNA"/>
</dbReference>
<evidence type="ECO:0000313" key="1">
    <source>
        <dbReference type="EMBL" id="SEM79805.1"/>
    </source>
</evidence>
<dbReference type="STRING" id="235985.SAMN05414137_16010"/>